<organism evidence="4 5">
    <name type="scientific">Chryseobacterium carnipullorum</name>
    <dbReference type="NCBI Taxonomy" id="1124835"/>
    <lineage>
        <taxon>Bacteria</taxon>
        <taxon>Pseudomonadati</taxon>
        <taxon>Bacteroidota</taxon>
        <taxon>Flavobacteriia</taxon>
        <taxon>Flavobacteriales</taxon>
        <taxon>Weeksellaceae</taxon>
        <taxon>Chryseobacterium group</taxon>
        <taxon>Chryseobacterium</taxon>
    </lineage>
</organism>
<proteinExistence type="predicted"/>
<reference evidence="4 5" key="1">
    <citation type="submission" date="2018-06" db="EMBL/GenBank/DDBJ databases">
        <authorList>
            <consortium name="Pathogen Informatics"/>
            <person name="Doyle S."/>
        </authorList>
    </citation>
    <scope>NUCLEOTIDE SEQUENCE [LARGE SCALE GENOMIC DNA]</scope>
    <source>
        <strain evidence="4 5">NCTC13533</strain>
    </source>
</reference>
<dbReference type="RefSeq" id="WP_123880283.1">
    <property type="nucleotide sequence ID" value="NZ_CP033920.1"/>
</dbReference>
<dbReference type="InterPro" id="IPR003343">
    <property type="entry name" value="Big_2"/>
</dbReference>
<sequence>MKKAFIYSVLAISVFSFTSCSGSDDENNENYTISPGSATLNYDKSQQFEIKNNGSTISASEFTWSVSDEKRALVTPSGMVAAKKVGEIQVTATKNGKSVTSKVTISPYQTFFKEPSLLFGKTKAEIKASETRVLVNETATAIGYKGENANITNLAYSFDTAGKMKSVIVTFPSTSASIDRVSTFYKERYLVVSGQGNYITLKNLDSNIFMVMGVPSSQYVAVNYTNE</sequence>
<evidence type="ECO:0000256" key="1">
    <source>
        <dbReference type="SAM" id="SignalP"/>
    </source>
</evidence>
<protein>
    <submittedName>
        <fullName evidence="3">ABC transporter substrate-binding protein</fullName>
    </submittedName>
    <submittedName>
        <fullName evidence="4">Bacterial Ig-like domain (Group 2)</fullName>
    </submittedName>
</protein>
<dbReference type="AlphaFoldDB" id="A0A376DU78"/>
<reference evidence="3" key="3">
    <citation type="submission" date="2018-11" db="EMBL/GenBank/DDBJ databases">
        <title>Proposal to divide the Flavobacteriaceae and reorganize its genera based on Amino Acid Identity values calculated from whole genome sequences.</title>
        <authorList>
            <person name="Nicholson A.C."/>
            <person name="Gulvik C.A."/>
            <person name="Whitney A.M."/>
            <person name="Humrighouse B.W."/>
            <person name="Bell M."/>
            <person name="Holmes B."/>
            <person name="Steigerwalt A."/>
            <person name="Villarma A."/>
            <person name="Sheth M."/>
            <person name="Batra D."/>
            <person name="Pryor J."/>
            <person name="Bernardet J.-F."/>
            <person name="Hugo C."/>
            <person name="Kampfer P."/>
            <person name="Newman J."/>
            <person name="Mcquiston J.R."/>
        </authorList>
    </citation>
    <scope>NUCLEOTIDE SEQUENCE [LARGE SCALE GENOMIC DNA]</scope>
    <source>
        <strain evidence="3">G0188</strain>
    </source>
</reference>
<dbReference type="SUPFAM" id="SSF49373">
    <property type="entry name" value="Invasin/intimin cell-adhesion fragments"/>
    <property type="match status" value="1"/>
</dbReference>
<dbReference type="EMBL" id="CP033920">
    <property type="protein sequence ID" value="AZA49793.1"/>
    <property type="molecule type" value="Genomic_DNA"/>
</dbReference>
<evidence type="ECO:0000313" key="6">
    <source>
        <dbReference type="Proteomes" id="UP000273270"/>
    </source>
</evidence>
<dbReference type="Proteomes" id="UP000255224">
    <property type="component" value="Unassembled WGS sequence"/>
</dbReference>
<reference evidence="6" key="2">
    <citation type="submission" date="2018-11" db="EMBL/GenBank/DDBJ databases">
        <title>Proposal to divide the Flavobacteriaceae and reorganize its genera based on Amino Acid Identity values calculated from whole genome sequences.</title>
        <authorList>
            <person name="Nicholson A.C."/>
            <person name="Gulvik C.A."/>
            <person name="Whitney A.M."/>
            <person name="Humrighouse B.W."/>
            <person name="Bell M."/>
            <person name="Holmes B."/>
            <person name="Steigerwalt A.G."/>
            <person name="Villarma A."/>
            <person name="Sheth M."/>
            <person name="Batra D."/>
            <person name="Pryor J."/>
            <person name="Bernardet J.-F."/>
            <person name="Hugo C."/>
            <person name="Kampfer P."/>
            <person name="Newman J."/>
            <person name="McQuiston J.R."/>
        </authorList>
    </citation>
    <scope>NUCLEOTIDE SEQUENCE [LARGE SCALE GENOMIC DNA]</scope>
    <source>
        <strain evidence="6">G0188</strain>
    </source>
</reference>
<keyword evidence="6" id="KW-1185">Reference proteome</keyword>
<dbReference type="EMBL" id="UFVQ01000003">
    <property type="protein sequence ID" value="STC95755.1"/>
    <property type="molecule type" value="Genomic_DNA"/>
</dbReference>
<feature type="domain" description="BIG2" evidence="2">
    <location>
        <begin position="27"/>
        <end position="104"/>
    </location>
</feature>
<evidence type="ECO:0000313" key="4">
    <source>
        <dbReference type="EMBL" id="STC95755.1"/>
    </source>
</evidence>
<feature type="chain" id="PRO_5044586033" evidence="1">
    <location>
        <begin position="23"/>
        <end position="227"/>
    </location>
</feature>
<feature type="signal peptide" evidence="1">
    <location>
        <begin position="1"/>
        <end position="22"/>
    </location>
</feature>
<accession>A0A3G6M9P1</accession>
<keyword evidence="1" id="KW-0732">Signal</keyword>
<evidence type="ECO:0000259" key="2">
    <source>
        <dbReference type="SMART" id="SM00635"/>
    </source>
</evidence>
<dbReference type="InterPro" id="IPR008964">
    <property type="entry name" value="Invasin/intimin_cell_adhesion"/>
</dbReference>
<name>A0A376DU78_CHRCU</name>
<dbReference type="Proteomes" id="UP000273270">
    <property type="component" value="Chromosome"/>
</dbReference>
<dbReference type="SMART" id="SM00635">
    <property type="entry name" value="BID_2"/>
    <property type="match status" value="1"/>
</dbReference>
<gene>
    <name evidence="3" type="ORF">EG346_17110</name>
    <name evidence="4" type="ORF">NCTC13533_01981</name>
</gene>
<dbReference type="Pfam" id="PF02368">
    <property type="entry name" value="Big_2"/>
    <property type="match status" value="1"/>
</dbReference>
<dbReference type="PROSITE" id="PS51257">
    <property type="entry name" value="PROKAR_LIPOPROTEIN"/>
    <property type="match status" value="1"/>
</dbReference>
<evidence type="ECO:0000313" key="5">
    <source>
        <dbReference type="Proteomes" id="UP000255224"/>
    </source>
</evidence>
<dbReference type="KEGG" id="ccau:EG346_17110"/>
<evidence type="ECO:0000313" key="3">
    <source>
        <dbReference type="EMBL" id="AZA49793.1"/>
    </source>
</evidence>
<dbReference type="Gene3D" id="2.60.40.1080">
    <property type="match status" value="1"/>
</dbReference>
<accession>A0A376DU78</accession>